<dbReference type="GO" id="GO:0004601">
    <property type="term" value="F:peroxidase activity"/>
    <property type="evidence" value="ECO:0007669"/>
    <property type="project" value="UniProtKB-KW"/>
</dbReference>
<sequence>MTTLKVQTIESAPEASKPLLEQSLKSFGMIPGLHGVLASSPQILEAYQTLHKLFTESSFNAEELTVVWQTINVEHECHYCVPAHTGIANMMKVDSELSEALRNRTAMPNEKLQVLHDFTLKVVRNRGHVTQEDLDTFYAAGYGEQQVLEVILALSQKVISNYTNHIANTPVDEAFQQFAWKPETI</sequence>
<keyword evidence="1" id="KW-0560">Oxidoreductase</keyword>
<dbReference type="Proteomes" id="UP000184225">
    <property type="component" value="Unassembled WGS sequence"/>
</dbReference>
<dbReference type="SUPFAM" id="SSF69118">
    <property type="entry name" value="AhpD-like"/>
    <property type="match status" value="1"/>
</dbReference>
<dbReference type="EMBL" id="FQYY01000010">
    <property type="protein sequence ID" value="SHJ19310.1"/>
    <property type="molecule type" value="Genomic_DNA"/>
</dbReference>
<reference evidence="1 2" key="1">
    <citation type="submission" date="2016-11" db="EMBL/GenBank/DDBJ databases">
        <authorList>
            <person name="Jaros S."/>
            <person name="Januszkiewicz K."/>
            <person name="Wedrychowicz H."/>
        </authorList>
    </citation>
    <scope>NUCLEOTIDE SEQUENCE [LARGE SCALE GENOMIC DNA]</scope>
    <source>
        <strain evidence="1 2">DSM 21425</strain>
    </source>
</reference>
<gene>
    <name evidence="1" type="ORF">SAMN04488096_11030</name>
</gene>
<dbReference type="OrthoDB" id="9808310at2"/>
<dbReference type="PANTHER" id="PTHR35446:SF3">
    <property type="entry name" value="CMD DOMAIN-CONTAINING PROTEIN"/>
    <property type="match status" value="1"/>
</dbReference>
<keyword evidence="2" id="KW-1185">Reference proteome</keyword>
<accession>A0A1M6HAP7</accession>
<dbReference type="InterPro" id="IPR029032">
    <property type="entry name" value="AhpD-like"/>
</dbReference>
<organism evidence="1 2">
    <name type="scientific">Mesonia phycicola</name>
    <dbReference type="NCBI Taxonomy" id="579105"/>
    <lineage>
        <taxon>Bacteria</taxon>
        <taxon>Pseudomonadati</taxon>
        <taxon>Bacteroidota</taxon>
        <taxon>Flavobacteriia</taxon>
        <taxon>Flavobacteriales</taxon>
        <taxon>Flavobacteriaceae</taxon>
        <taxon>Mesonia</taxon>
    </lineage>
</organism>
<dbReference type="RefSeq" id="WP_073153348.1">
    <property type="nucleotide sequence ID" value="NZ_FQYY01000010.1"/>
</dbReference>
<dbReference type="AlphaFoldDB" id="A0A1M6HAP7"/>
<dbReference type="PANTHER" id="PTHR35446">
    <property type="entry name" value="SI:CH211-175M2.5"/>
    <property type="match status" value="1"/>
</dbReference>
<proteinExistence type="predicted"/>
<keyword evidence="1" id="KW-0575">Peroxidase</keyword>
<protein>
    <submittedName>
        <fullName evidence="1">Alkylhydroperoxidase AhpD family core domain-containing protein</fullName>
    </submittedName>
</protein>
<evidence type="ECO:0000313" key="2">
    <source>
        <dbReference type="Proteomes" id="UP000184225"/>
    </source>
</evidence>
<name>A0A1M6HAP7_9FLAO</name>
<dbReference type="STRING" id="579105.SAMN04488096_11030"/>
<dbReference type="Gene3D" id="1.20.1290.10">
    <property type="entry name" value="AhpD-like"/>
    <property type="match status" value="1"/>
</dbReference>
<evidence type="ECO:0000313" key="1">
    <source>
        <dbReference type="EMBL" id="SHJ19310.1"/>
    </source>
</evidence>